<reference evidence="2 3" key="1">
    <citation type="submission" date="2017-05" db="EMBL/GenBank/DDBJ databases">
        <title>Genome sequence of Acetobacter pasteurianus subsp. ascendens strain SRCM101447.</title>
        <authorList>
            <person name="Cho S.H."/>
        </authorList>
    </citation>
    <scope>NUCLEOTIDE SEQUENCE [LARGE SCALE GENOMIC DNA]</scope>
    <source>
        <strain evidence="2 3">SRCM101447</strain>
    </source>
</reference>
<protein>
    <submittedName>
        <fullName evidence="2">Uncharacterized protein</fullName>
    </submittedName>
</protein>
<feature type="compositionally biased region" description="Basic and acidic residues" evidence="1">
    <location>
        <begin position="14"/>
        <end position="27"/>
    </location>
</feature>
<dbReference type="Proteomes" id="UP000195633">
    <property type="component" value="Chromosome"/>
</dbReference>
<feature type="region of interest" description="Disordered" evidence="1">
    <location>
        <begin position="1"/>
        <end position="27"/>
    </location>
</feature>
<dbReference type="EMBL" id="CP021524">
    <property type="protein sequence ID" value="ARW09975.1"/>
    <property type="molecule type" value="Genomic_DNA"/>
</dbReference>
<evidence type="ECO:0000256" key="1">
    <source>
        <dbReference type="SAM" id="MobiDB-lite"/>
    </source>
</evidence>
<dbReference type="RefSeq" id="WP_087635460.1">
    <property type="nucleotide sequence ID" value="NZ_CP021524.1"/>
</dbReference>
<evidence type="ECO:0000313" key="3">
    <source>
        <dbReference type="Proteomes" id="UP000195633"/>
    </source>
</evidence>
<organism evidence="2 3">
    <name type="scientific">Acetobacter ascendens</name>
    <dbReference type="NCBI Taxonomy" id="481146"/>
    <lineage>
        <taxon>Bacteria</taxon>
        <taxon>Pseudomonadati</taxon>
        <taxon>Pseudomonadota</taxon>
        <taxon>Alphaproteobacteria</taxon>
        <taxon>Acetobacterales</taxon>
        <taxon>Acetobacteraceae</taxon>
        <taxon>Acetobacter</taxon>
    </lineage>
</organism>
<feature type="compositionally biased region" description="Polar residues" evidence="1">
    <location>
        <begin position="1"/>
        <end position="13"/>
    </location>
</feature>
<name>A0A1Y0UW13_9PROT</name>
<evidence type="ECO:0000313" key="2">
    <source>
        <dbReference type="EMBL" id="ARW09975.1"/>
    </source>
</evidence>
<dbReference type="AlphaFoldDB" id="A0A1Y0UW13"/>
<accession>A0A1Y0UW13</accession>
<gene>
    <name evidence="2" type="ORF">S101447_00873</name>
</gene>
<proteinExistence type="predicted"/>
<sequence>MNLRQKINAQATQKDAEEAFENSRPEREQAIRSQMDFLIKKIESFLTEYIREGHVKIDFSTSIYKMDGTEHTAMPSLIINFPKEELILVLDNEHGAASYRLSATLRHQPFTRNPRKVKFLFKNNSWLLNGKLVPSDGGYAFFQDNHNTVEITPDSLNCAIASILA</sequence>